<keyword evidence="2" id="KW-1185">Reference proteome</keyword>
<evidence type="ECO:0000313" key="1">
    <source>
        <dbReference type="EMBL" id="QHV98794.1"/>
    </source>
</evidence>
<sequence>MEISNSSPTATLGLFVCITNRMGSGPKGFMTGSGFGRKVAIANKLRGLSVPIKTEL</sequence>
<protein>
    <submittedName>
        <fullName evidence="1">Uncharacterized protein</fullName>
    </submittedName>
</protein>
<organism evidence="1 2">
    <name type="scientific">Spirosoma endbachense</name>
    <dbReference type="NCBI Taxonomy" id="2666025"/>
    <lineage>
        <taxon>Bacteria</taxon>
        <taxon>Pseudomonadati</taxon>
        <taxon>Bacteroidota</taxon>
        <taxon>Cytophagia</taxon>
        <taxon>Cytophagales</taxon>
        <taxon>Cytophagaceae</taxon>
        <taxon>Spirosoma</taxon>
    </lineage>
</organism>
<dbReference type="Proteomes" id="UP000464577">
    <property type="component" value="Chromosome"/>
</dbReference>
<dbReference type="EMBL" id="CP045997">
    <property type="protein sequence ID" value="QHV98794.1"/>
    <property type="molecule type" value="Genomic_DNA"/>
</dbReference>
<gene>
    <name evidence="1" type="ORF">GJR95_28995</name>
</gene>
<proteinExistence type="predicted"/>
<evidence type="ECO:0000313" key="2">
    <source>
        <dbReference type="Proteomes" id="UP000464577"/>
    </source>
</evidence>
<reference evidence="1 2" key="1">
    <citation type="submission" date="2019-11" db="EMBL/GenBank/DDBJ databases">
        <title>Spirosoma endbachense sp. nov., isolated from a natural salt meadow.</title>
        <authorList>
            <person name="Rojas J."/>
            <person name="Ambika Manirajan B."/>
            <person name="Ratering S."/>
            <person name="Suarez C."/>
            <person name="Geissler-Plaum R."/>
            <person name="Schnell S."/>
        </authorList>
    </citation>
    <scope>NUCLEOTIDE SEQUENCE [LARGE SCALE GENOMIC DNA]</scope>
    <source>
        <strain evidence="1 2">I-24</strain>
    </source>
</reference>
<dbReference type="RefSeq" id="WP_162389202.1">
    <property type="nucleotide sequence ID" value="NZ_CP045997.1"/>
</dbReference>
<dbReference type="AlphaFoldDB" id="A0A6P1W1M7"/>
<name>A0A6P1W1M7_9BACT</name>
<accession>A0A6P1W1M7</accession>
<dbReference type="KEGG" id="senf:GJR95_28995"/>